<keyword evidence="3" id="KW-1185">Reference proteome</keyword>
<name>A0A2P4YSI5_9STRA</name>
<dbReference type="OrthoDB" id="121607at2759"/>
<sequence>MIFTKTPTRTSKKSSPKKKPKRRFSKVQKQKLERVLVEFQSGNFLPGLFIERPCTKSLLEYLCSGITAYLPSRRVLGGRIARDHAVHCREVQDVAKDATAAVKTLNSSSAKWLVRARALMEECYKKALALFTLCETRWSSMQSCFASLLRVRTSLEMFASKYLNYKDFPGPLKVFSDPTFWRKLAEAEQIIAPLSEAPYRLQRDENTLADVVVSFRYFFGGSRRLIRIIKEG</sequence>
<proteinExistence type="predicted"/>
<evidence type="ECO:0000256" key="1">
    <source>
        <dbReference type="SAM" id="MobiDB-lite"/>
    </source>
</evidence>
<feature type="compositionally biased region" description="Basic residues" evidence="1">
    <location>
        <begin position="10"/>
        <end position="27"/>
    </location>
</feature>
<organism evidence="2 3">
    <name type="scientific">Phytophthora palmivora</name>
    <dbReference type="NCBI Taxonomy" id="4796"/>
    <lineage>
        <taxon>Eukaryota</taxon>
        <taxon>Sar</taxon>
        <taxon>Stramenopiles</taxon>
        <taxon>Oomycota</taxon>
        <taxon>Peronosporomycetes</taxon>
        <taxon>Peronosporales</taxon>
        <taxon>Peronosporaceae</taxon>
        <taxon>Phytophthora</taxon>
    </lineage>
</organism>
<evidence type="ECO:0000313" key="2">
    <source>
        <dbReference type="EMBL" id="POM80771.1"/>
    </source>
</evidence>
<feature type="region of interest" description="Disordered" evidence="1">
    <location>
        <begin position="1"/>
        <end position="27"/>
    </location>
</feature>
<dbReference type="AlphaFoldDB" id="A0A2P4YSI5"/>
<comment type="caution">
    <text evidence="2">The sequence shown here is derived from an EMBL/GenBank/DDBJ whole genome shotgun (WGS) entry which is preliminary data.</text>
</comment>
<protein>
    <submittedName>
        <fullName evidence="2">Uncharacterized protein</fullName>
    </submittedName>
</protein>
<reference evidence="2 3" key="1">
    <citation type="journal article" date="2017" name="Genome Biol. Evol.">
        <title>Phytophthora megakarya and P. palmivora, closely related causal agents of cacao black pod rot, underwent increases in genome sizes and gene numbers by different mechanisms.</title>
        <authorList>
            <person name="Ali S.S."/>
            <person name="Shao J."/>
            <person name="Lary D.J."/>
            <person name="Kronmiller B."/>
            <person name="Shen D."/>
            <person name="Strem M.D."/>
            <person name="Amoako-Attah I."/>
            <person name="Akrofi A.Y."/>
            <person name="Begoude B.A."/>
            <person name="Ten Hoopen G.M."/>
            <person name="Coulibaly K."/>
            <person name="Kebe B.I."/>
            <person name="Melnick R.L."/>
            <person name="Guiltinan M.J."/>
            <person name="Tyler B.M."/>
            <person name="Meinhardt L.W."/>
            <person name="Bailey B.A."/>
        </authorList>
    </citation>
    <scope>NUCLEOTIDE SEQUENCE [LARGE SCALE GENOMIC DNA]</scope>
    <source>
        <strain evidence="3">sbr112.9</strain>
    </source>
</reference>
<dbReference type="EMBL" id="NCKW01000290">
    <property type="protein sequence ID" value="POM80771.1"/>
    <property type="molecule type" value="Genomic_DNA"/>
</dbReference>
<gene>
    <name evidence="2" type="ORF">PHPALM_1348</name>
</gene>
<dbReference type="Proteomes" id="UP000237271">
    <property type="component" value="Unassembled WGS sequence"/>
</dbReference>
<evidence type="ECO:0000313" key="3">
    <source>
        <dbReference type="Proteomes" id="UP000237271"/>
    </source>
</evidence>
<accession>A0A2P4YSI5</accession>